<protein>
    <recommendedName>
        <fullName evidence="7">AlgX/AlgJ SGNH hydrolase-like domain-containing protein</fullName>
    </recommendedName>
</protein>
<dbReference type="EMBL" id="DSRP01000542">
    <property type="protein sequence ID" value="HGG92851.1"/>
    <property type="molecule type" value="Genomic_DNA"/>
</dbReference>
<gene>
    <name evidence="8" type="ORF">ENR59_07855</name>
</gene>
<proteinExistence type="predicted"/>
<feature type="domain" description="AlgX/AlgJ SGNH hydrolase-like" evidence="7">
    <location>
        <begin position="93"/>
        <end position="367"/>
    </location>
</feature>
<evidence type="ECO:0000256" key="1">
    <source>
        <dbReference type="ARBA" id="ARBA00004418"/>
    </source>
</evidence>
<evidence type="ECO:0000256" key="2">
    <source>
        <dbReference type="ARBA" id="ARBA00005182"/>
    </source>
</evidence>
<evidence type="ECO:0000256" key="5">
    <source>
        <dbReference type="ARBA" id="ARBA00022764"/>
    </source>
</evidence>
<organism evidence="8">
    <name type="scientific">Fundidesulfovibrio putealis</name>
    <dbReference type="NCBI Taxonomy" id="270496"/>
    <lineage>
        <taxon>Bacteria</taxon>
        <taxon>Pseudomonadati</taxon>
        <taxon>Thermodesulfobacteriota</taxon>
        <taxon>Desulfovibrionia</taxon>
        <taxon>Desulfovibrionales</taxon>
        <taxon>Desulfovibrionaceae</taxon>
        <taxon>Fundidesulfovibrio</taxon>
    </lineage>
</organism>
<accession>A0A7C4EJP9</accession>
<dbReference type="AlphaFoldDB" id="A0A7C4EJP9"/>
<evidence type="ECO:0000259" key="7">
    <source>
        <dbReference type="Pfam" id="PF16822"/>
    </source>
</evidence>
<evidence type="ECO:0000313" key="8">
    <source>
        <dbReference type="EMBL" id="HGG92851.1"/>
    </source>
</evidence>
<keyword evidence="5" id="KW-0574">Periplasm</keyword>
<dbReference type="Pfam" id="PF16822">
    <property type="entry name" value="ALGX"/>
    <property type="match status" value="1"/>
</dbReference>
<dbReference type="GO" id="GO:0042597">
    <property type="term" value="C:periplasmic space"/>
    <property type="evidence" value="ECO:0007669"/>
    <property type="project" value="UniProtKB-SubCell"/>
</dbReference>
<evidence type="ECO:0000256" key="3">
    <source>
        <dbReference type="ARBA" id="ARBA00022679"/>
    </source>
</evidence>
<comment type="pathway">
    <text evidence="2">Glycan biosynthesis; alginate biosynthesis.</text>
</comment>
<keyword evidence="3" id="KW-0808">Transferase</keyword>
<sequence length="386" mass="43450">MAVLTSAVFIAAVCIPTAAKLLGINPDVPLQEALADRMPKKFEHMGHVETAAKELRRGWLDQRFGLRRVLVRWQRLLDIKALDSSTPWDPVLVSDGDWLFLAQENQGINVIMDWRATRPFTREELAFWVGVYVQRRDWLAAQNIPYLLVVAPNKSTIYPERVSHRFGRSGLPSRLDQLLEALAVAGVDVVDLRRSQMEAKATGRKAYYRSDSHWSPLGAYFGYAEVILRLKDRFPQLSPAPLSDFSFSEAPGLPGGLAGMIALGGMYPENALIMTPLTPRTAKVVEGEPAQINHFQPLAVYTNDKPDLPRAVIVRDSFSHEMMPFLAEHFSRLVCLWPYPTNTVSVRSLMPEQIAAEKPDIVIEEFVERYFIHIPPANLLKAQAPQ</sequence>
<dbReference type="GO" id="GO:0042121">
    <property type="term" value="P:alginic acid biosynthetic process"/>
    <property type="evidence" value="ECO:0007669"/>
    <property type="project" value="UniProtKB-UniPathway"/>
</dbReference>
<evidence type="ECO:0000256" key="4">
    <source>
        <dbReference type="ARBA" id="ARBA00022729"/>
    </source>
</evidence>
<comment type="caution">
    <text evidence="8">The sequence shown here is derived from an EMBL/GenBank/DDBJ whole genome shotgun (WGS) entry which is preliminary data.</text>
</comment>
<evidence type="ECO:0000256" key="6">
    <source>
        <dbReference type="ARBA" id="ARBA00022841"/>
    </source>
</evidence>
<name>A0A7C4EJP9_9BACT</name>
<dbReference type="InterPro" id="IPR031811">
    <property type="entry name" value="ALGX/ALGJ_SGNH-like"/>
</dbReference>
<dbReference type="GO" id="GO:0016740">
    <property type="term" value="F:transferase activity"/>
    <property type="evidence" value="ECO:0007669"/>
    <property type="project" value="UniProtKB-KW"/>
</dbReference>
<comment type="subcellular location">
    <subcellularLocation>
        <location evidence="1">Periplasm</location>
    </subcellularLocation>
</comment>
<keyword evidence="6" id="KW-0016">Alginate biosynthesis</keyword>
<keyword evidence="4" id="KW-0732">Signal</keyword>
<dbReference type="UniPathway" id="UPA00286"/>
<reference evidence="8" key="1">
    <citation type="journal article" date="2020" name="mSystems">
        <title>Genome- and Community-Level Interaction Insights into Carbon Utilization and Element Cycling Functions of Hydrothermarchaeota in Hydrothermal Sediment.</title>
        <authorList>
            <person name="Zhou Z."/>
            <person name="Liu Y."/>
            <person name="Xu W."/>
            <person name="Pan J."/>
            <person name="Luo Z.H."/>
            <person name="Li M."/>
        </authorList>
    </citation>
    <scope>NUCLEOTIDE SEQUENCE [LARGE SCALE GENOMIC DNA]</scope>
    <source>
        <strain evidence="8">SpSt-413</strain>
    </source>
</reference>